<protein>
    <recommendedName>
        <fullName evidence="4">HypA-like protein</fullName>
    </recommendedName>
</protein>
<accession>A0A0C3HB07</accession>
<dbReference type="PANTHER" id="PTHR35870">
    <property type="entry name" value="PROTEIN, PUTATIVE (AFU_ORTHOLOGUE AFUA_5G03330)-RELATED"/>
    <property type="match status" value="1"/>
</dbReference>
<proteinExistence type="predicted"/>
<dbReference type="Proteomes" id="UP000054321">
    <property type="component" value="Unassembled WGS sequence"/>
</dbReference>
<sequence length="439" mass="50146">MATPSKIHLTLKDSGVVHSQAPTEESAAKTSQLLQENHAIHHIFFNDEGFHNHIVHHLLTLYSLGAPASVIEKHYRRNAAYQRPQFPVEERTVTDMANQEHFAKYLGKETYYHDYVTFFQREMEKKGWENVLNEYLFSGTKQADDLLARTFAGLLHPLIHLGFGIEFRQPAIIAEALAEAAVHDSRDSNYLLEVEKVATEPSSKMMLQILNEIKEDKELMASVHLKDAMDLGHLNRAPELTIKHVKQWTVSPGELERKTAEMTSSALYYTVTAQHPPKQVRFDFYFMHAVNSSIFFTTFNAQPWLSEASKIRLLKFKGYMDLTIYASQGAPALLPDEITNYIPAKKDPSQTSWESVFKRLFVHADDGHAVKFGRAIANAKNVLRPYEGESWAKIKGEQWETVANMVVDSVEAPSPRSKWARSVGFEEAWEQFEDRPVRL</sequence>
<organism evidence="2 3">
    <name type="scientific">Oidiodendron maius (strain Zn)</name>
    <dbReference type="NCBI Taxonomy" id="913774"/>
    <lineage>
        <taxon>Eukaryota</taxon>
        <taxon>Fungi</taxon>
        <taxon>Dikarya</taxon>
        <taxon>Ascomycota</taxon>
        <taxon>Pezizomycotina</taxon>
        <taxon>Leotiomycetes</taxon>
        <taxon>Leotiomycetes incertae sedis</taxon>
        <taxon>Myxotrichaceae</taxon>
        <taxon>Oidiodendron</taxon>
    </lineage>
</organism>
<dbReference type="GO" id="GO:0016491">
    <property type="term" value="F:oxidoreductase activity"/>
    <property type="evidence" value="ECO:0007669"/>
    <property type="project" value="UniProtKB-KW"/>
</dbReference>
<keyword evidence="3" id="KW-1185">Reference proteome</keyword>
<dbReference type="STRING" id="913774.A0A0C3HB07"/>
<evidence type="ECO:0008006" key="4">
    <source>
        <dbReference type="Google" id="ProtNLM"/>
    </source>
</evidence>
<evidence type="ECO:0000256" key="1">
    <source>
        <dbReference type="ARBA" id="ARBA00023002"/>
    </source>
</evidence>
<dbReference type="HOGENOM" id="CLU_019145_2_1_1"/>
<dbReference type="Pfam" id="PF14027">
    <property type="entry name" value="Questin_oxidase"/>
    <property type="match status" value="1"/>
</dbReference>
<dbReference type="PANTHER" id="PTHR35870:SF1">
    <property type="entry name" value="PROTEIN, PUTATIVE (AFU_ORTHOLOGUE AFUA_5G03330)-RELATED"/>
    <property type="match status" value="1"/>
</dbReference>
<dbReference type="AlphaFoldDB" id="A0A0C3HB07"/>
<gene>
    <name evidence="2" type="ORF">OIDMADRAFT_42628</name>
</gene>
<evidence type="ECO:0000313" key="2">
    <source>
        <dbReference type="EMBL" id="KIM99536.1"/>
    </source>
</evidence>
<dbReference type="OrthoDB" id="10004862at2759"/>
<keyword evidence="1" id="KW-0560">Oxidoreductase</keyword>
<reference evidence="3" key="2">
    <citation type="submission" date="2015-01" db="EMBL/GenBank/DDBJ databases">
        <title>Evolutionary Origins and Diversification of the Mycorrhizal Mutualists.</title>
        <authorList>
            <consortium name="DOE Joint Genome Institute"/>
            <consortium name="Mycorrhizal Genomics Consortium"/>
            <person name="Kohler A."/>
            <person name="Kuo A."/>
            <person name="Nagy L.G."/>
            <person name="Floudas D."/>
            <person name="Copeland A."/>
            <person name="Barry K.W."/>
            <person name="Cichocki N."/>
            <person name="Veneault-Fourrey C."/>
            <person name="LaButti K."/>
            <person name="Lindquist E.A."/>
            <person name="Lipzen A."/>
            <person name="Lundell T."/>
            <person name="Morin E."/>
            <person name="Murat C."/>
            <person name="Riley R."/>
            <person name="Ohm R."/>
            <person name="Sun H."/>
            <person name="Tunlid A."/>
            <person name="Henrissat B."/>
            <person name="Grigoriev I.V."/>
            <person name="Hibbett D.S."/>
            <person name="Martin F."/>
        </authorList>
    </citation>
    <scope>NUCLEOTIDE SEQUENCE [LARGE SCALE GENOMIC DNA]</scope>
    <source>
        <strain evidence="3">Zn</strain>
    </source>
</reference>
<evidence type="ECO:0000313" key="3">
    <source>
        <dbReference type="Proteomes" id="UP000054321"/>
    </source>
</evidence>
<dbReference type="EMBL" id="KN832878">
    <property type="protein sequence ID" value="KIM99536.1"/>
    <property type="molecule type" value="Genomic_DNA"/>
</dbReference>
<reference evidence="2 3" key="1">
    <citation type="submission" date="2014-04" db="EMBL/GenBank/DDBJ databases">
        <authorList>
            <consortium name="DOE Joint Genome Institute"/>
            <person name="Kuo A."/>
            <person name="Martino E."/>
            <person name="Perotto S."/>
            <person name="Kohler A."/>
            <person name="Nagy L.G."/>
            <person name="Floudas D."/>
            <person name="Copeland A."/>
            <person name="Barry K.W."/>
            <person name="Cichocki N."/>
            <person name="Veneault-Fourrey C."/>
            <person name="LaButti K."/>
            <person name="Lindquist E.A."/>
            <person name="Lipzen A."/>
            <person name="Lundell T."/>
            <person name="Morin E."/>
            <person name="Murat C."/>
            <person name="Sun H."/>
            <person name="Tunlid A."/>
            <person name="Henrissat B."/>
            <person name="Grigoriev I.V."/>
            <person name="Hibbett D.S."/>
            <person name="Martin F."/>
            <person name="Nordberg H.P."/>
            <person name="Cantor M.N."/>
            <person name="Hua S.X."/>
        </authorList>
    </citation>
    <scope>NUCLEOTIDE SEQUENCE [LARGE SCALE GENOMIC DNA]</scope>
    <source>
        <strain evidence="2 3">Zn</strain>
    </source>
</reference>
<dbReference type="InterPro" id="IPR025337">
    <property type="entry name" value="Questin_oxidase-like"/>
</dbReference>
<name>A0A0C3HB07_OIDMZ</name>
<dbReference type="InParanoid" id="A0A0C3HB07"/>